<protein>
    <submittedName>
        <fullName evidence="4">Uncharacterized protein</fullName>
    </submittedName>
</protein>
<dbReference type="AlphaFoldDB" id="A0A914P1T3"/>
<feature type="coiled-coil region" evidence="1">
    <location>
        <begin position="13"/>
        <end position="82"/>
    </location>
</feature>
<feature type="compositionally biased region" description="Basic and acidic residues" evidence="2">
    <location>
        <begin position="205"/>
        <end position="215"/>
    </location>
</feature>
<keyword evidence="1" id="KW-0175">Coiled coil</keyword>
<reference evidence="4" key="1">
    <citation type="submission" date="2022-11" db="UniProtKB">
        <authorList>
            <consortium name="WormBaseParasite"/>
        </authorList>
    </citation>
    <scope>IDENTIFICATION</scope>
</reference>
<proteinExistence type="predicted"/>
<evidence type="ECO:0000313" key="3">
    <source>
        <dbReference type="Proteomes" id="UP000887578"/>
    </source>
</evidence>
<dbReference type="Proteomes" id="UP000887578">
    <property type="component" value="Unplaced"/>
</dbReference>
<accession>A0A914P1T3</accession>
<name>A0A914P1T3_9BILA</name>
<sequence>MKLDTCRDVFINTKKLNARLETAAKRTEEVESQLAEARQPNPELERLCRENYDLNARLDKERNELKTRLQDVSEQVDIFKAELAKAVASNAKLEELREKRLNGLKARLQALAPVICSSRKRSAKNLLDGNESRQQPHCKQRFGQSDDNDESLNRVSRGGDRGLDQSNNNKKGSSFGEFGQSNGKKRSSSGGSPGIRGFDGVQSNRNKEDSSLSSK</sequence>
<feature type="region of interest" description="Disordered" evidence="2">
    <location>
        <begin position="127"/>
        <end position="215"/>
    </location>
</feature>
<evidence type="ECO:0000313" key="4">
    <source>
        <dbReference type="WBParaSite" id="PDA_v2.g1118.t1"/>
    </source>
</evidence>
<evidence type="ECO:0000256" key="2">
    <source>
        <dbReference type="SAM" id="MobiDB-lite"/>
    </source>
</evidence>
<organism evidence="3 4">
    <name type="scientific">Panagrolaimus davidi</name>
    <dbReference type="NCBI Taxonomy" id="227884"/>
    <lineage>
        <taxon>Eukaryota</taxon>
        <taxon>Metazoa</taxon>
        <taxon>Ecdysozoa</taxon>
        <taxon>Nematoda</taxon>
        <taxon>Chromadorea</taxon>
        <taxon>Rhabditida</taxon>
        <taxon>Tylenchina</taxon>
        <taxon>Panagrolaimomorpha</taxon>
        <taxon>Panagrolaimoidea</taxon>
        <taxon>Panagrolaimidae</taxon>
        <taxon>Panagrolaimus</taxon>
    </lineage>
</organism>
<evidence type="ECO:0000256" key="1">
    <source>
        <dbReference type="SAM" id="Coils"/>
    </source>
</evidence>
<feature type="compositionally biased region" description="Polar residues" evidence="2">
    <location>
        <begin position="132"/>
        <end position="145"/>
    </location>
</feature>
<keyword evidence="3" id="KW-1185">Reference proteome</keyword>
<dbReference type="WBParaSite" id="PDA_v2.g1118.t1">
    <property type="protein sequence ID" value="PDA_v2.g1118.t1"/>
    <property type="gene ID" value="PDA_v2.g1118"/>
</dbReference>